<evidence type="ECO:0000313" key="5">
    <source>
        <dbReference type="EMBL" id="HDP15829.1"/>
    </source>
</evidence>
<dbReference type="Gene3D" id="3.40.50.300">
    <property type="entry name" value="P-loop containing nucleotide triphosphate hydrolases"/>
    <property type="match status" value="1"/>
</dbReference>
<protein>
    <submittedName>
        <fullName evidence="5">ABC transporter ATP-binding protein</fullName>
    </submittedName>
</protein>
<dbReference type="InterPro" id="IPR017871">
    <property type="entry name" value="ABC_transporter-like_CS"/>
</dbReference>
<accession>A0A7C1GKJ2</accession>
<keyword evidence="1" id="KW-0813">Transport</keyword>
<dbReference type="Pfam" id="PF00005">
    <property type="entry name" value="ABC_tran"/>
    <property type="match status" value="1"/>
</dbReference>
<dbReference type="SUPFAM" id="SSF52540">
    <property type="entry name" value="P-loop containing nucleoside triphosphate hydrolases"/>
    <property type="match status" value="1"/>
</dbReference>
<dbReference type="GO" id="GO:0005524">
    <property type="term" value="F:ATP binding"/>
    <property type="evidence" value="ECO:0007669"/>
    <property type="project" value="UniProtKB-KW"/>
</dbReference>
<evidence type="ECO:0000256" key="1">
    <source>
        <dbReference type="ARBA" id="ARBA00022448"/>
    </source>
</evidence>
<keyword evidence="3 5" id="KW-0067">ATP-binding</keyword>
<dbReference type="AlphaFoldDB" id="A0A7C1GKJ2"/>
<proteinExistence type="predicted"/>
<dbReference type="CDD" id="cd03257">
    <property type="entry name" value="ABC_NikE_OppD_transporters"/>
    <property type="match status" value="1"/>
</dbReference>
<evidence type="ECO:0000256" key="2">
    <source>
        <dbReference type="ARBA" id="ARBA00022741"/>
    </source>
</evidence>
<dbReference type="FunFam" id="3.40.50.300:FF:000016">
    <property type="entry name" value="Oligopeptide ABC transporter ATP-binding component"/>
    <property type="match status" value="1"/>
</dbReference>
<sequence length="317" mass="35360">MLKVEGLTVAFEINGKRLLAVNDANLEIHQGEIFGLAGESACGKTTLANSILRLIKPPGRILKGRVVFDGVDLLSLDEEEFRKIRWEKIAYVPQASMNALNPVMRIYDQILDVVKAHRKDFSEDEIRKRAEEIFASVGLAPDVLKMYPHELSGGMRQRVIIAMSLILNPKLLIADEPTTALDVVVQRGIIQLLKEINMKFGTTVLLITHDMAVHAQIVDRLAIMYAGKIVEVGPVKEMFEKPLHPYTQLLIASIPRAGEKRKLAGIPGLPPDLRNPPPGCMFHPRCPFMIQGKCDRVEPVLQEVAINRKVACHLYKG</sequence>
<keyword evidence="2" id="KW-0547">Nucleotide-binding</keyword>
<name>A0A7C1GKJ2_9CREN</name>
<dbReference type="InterPro" id="IPR003439">
    <property type="entry name" value="ABC_transporter-like_ATP-bd"/>
</dbReference>
<dbReference type="NCBIfam" id="TIGR01727">
    <property type="entry name" value="oligo_HPY"/>
    <property type="match status" value="1"/>
</dbReference>
<dbReference type="PROSITE" id="PS50893">
    <property type="entry name" value="ABC_TRANSPORTER_2"/>
    <property type="match status" value="1"/>
</dbReference>
<dbReference type="PROSITE" id="PS00211">
    <property type="entry name" value="ABC_TRANSPORTER_1"/>
    <property type="match status" value="1"/>
</dbReference>
<gene>
    <name evidence="5" type="ORF">ENN26_08685</name>
</gene>
<comment type="caution">
    <text evidence="5">The sequence shown here is derived from an EMBL/GenBank/DDBJ whole genome shotgun (WGS) entry which is preliminary data.</text>
</comment>
<dbReference type="PANTHER" id="PTHR43067">
    <property type="entry name" value="OLIGOPEPTIDE/DIPEPTIDE ABC TRANSPORTER, ATPASE SUBUNIT"/>
    <property type="match status" value="1"/>
</dbReference>
<evidence type="ECO:0000259" key="4">
    <source>
        <dbReference type="PROSITE" id="PS50893"/>
    </source>
</evidence>
<feature type="domain" description="ABC transporter" evidence="4">
    <location>
        <begin position="2"/>
        <end position="251"/>
    </location>
</feature>
<organism evidence="5">
    <name type="scientific">Thermofilum adornatum</name>
    <dbReference type="NCBI Taxonomy" id="1365176"/>
    <lineage>
        <taxon>Archaea</taxon>
        <taxon>Thermoproteota</taxon>
        <taxon>Thermoprotei</taxon>
        <taxon>Thermofilales</taxon>
        <taxon>Thermofilaceae</taxon>
        <taxon>Thermofilum</taxon>
    </lineage>
</organism>
<evidence type="ECO:0000256" key="3">
    <source>
        <dbReference type="ARBA" id="ARBA00022840"/>
    </source>
</evidence>
<dbReference type="GO" id="GO:0016887">
    <property type="term" value="F:ATP hydrolysis activity"/>
    <property type="evidence" value="ECO:0007669"/>
    <property type="project" value="InterPro"/>
</dbReference>
<dbReference type="Pfam" id="PF08352">
    <property type="entry name" value="oligo_HPY"/>
    <property type="match status" value="1"/>
</dbReference>
<dbReference type="SMART" id="SM00382">
    <property type="entry name" value="AAA"/>
    <property type="match status" value="1"/>
</dbReference>
<dbReference type="InterPro" id="IPR003593">
    <property type="entry name" value="AAA+_ATPase"/>
</dbReference>
<dbReference type="InterPro" id="IPR013563">
    <property type="entry name" value="Oligopep_ABC_C"/>
</dbReference>
<dbReference type="PANTHER" id="PTHR43067:SF3">
    <property type="entry name" value="MALTOSE ABC TRANSPORTER, ATP-BINDING PROTEIN"/>
    <property type="match status" value="1"/>
</dbReference>
<reference evidence="5" key="1">
    <citation type="journal article" date="2020" name="mSystems">
        <title>Genome- and Community-Level Interaction Insights into Carbon Utilization and Element Cycling Functions of Hydrothermarchaeota in Hydrothermal Sediment.</title>
        <authorList>
            <person name="Zhou Z."/>
            <person name="Liu Y."/>
            <person name="Xu W."/>
            <person name="Pan J."/>
            <person name="Luo Z.H."/>
            <person name="Li M."/>
        </authorList>
    </citation>
    <scope>NUCLEOTIDE SEQUENCE [LARGE SCALE GENOMIC DNA]</scope>
    <source>
        <strain evidence="5">SpSt-116</strain>
    </source>
</reference>
<dbReference type="EMBL" id="DSAY01000161">
    <property type="protein sequence ID" value="HDP15829.1"/>
    <property type="molecule type" value="Genomic_DNA"/>
</dbReference>
<dbReference type="GO" id="GO:0015833">
    <property type="term" value="P:peptide transport"/>
    <property type="evidence" value="ECO:0007669"/>
    <property type="project" value="InterPro"/>
</dbReference>
<dbReference type="InterPro" id="IPR027417">
    <property type="entry name" value="P-loop_NTPase"/>
</dbReference>